<dbReference type="EMBL" id="EQ973867">
    <property type="protein sequence ID" value="EEF41323.1"/>
    <property type="molecule type" value="Genomic_DNA"/>
</dbReference>
<dbReference type="AlphaFoldDB" id="B9S4X0"/>
<keyword evidence="2" id="KW-1185">Reference proteome</keyword>
<evidence type="ECO:0000313" key="2">
    <source>
        <dbReference type="Proteomes" id="UP000008311"/>
    </source>
</evidence>
<organism evidence="1 2">
    <name type="scientific">Ricinus communis</name>
    <name type="common">Castor bean</name>
    <dbReference type="NCBI Taxonomy" id="3988"/>
    <lineage>
        <taxon>Eukaryota</taxon>
        <taxon>Viridiplantae</taxon>
        <taxon>Streptophyta</taxon>
        <taxon>Embryophyta</taxon>
        <taxon>Tracheophyta</taxon>
        <taxon>Spermatophyta</taxon>
        <taxon>Magnoliopsida</taxon>
        <taxon>eudicotyledons</taxon>
        <taxon>Gunneridae</taxon>
        <taxon>Pentapetalae</taxon>
        <taxon>rosids</taxon>
        <taxon>fabids</taxon>
        <taxon>Malpighiales</taxon>
        <taxon>Euphorbiaceae</taxon>
        <taxon>Acalyphoideae</taxon>
        <taxon>Acalypheae</taxon>
        <taxon>Ricinus</taxon>
    </lineage>
</organism>
<sequence>MVVQQARKGQSSRLAISFEPTDWESRENYNDPLIIQAYLERTTVWKLLVDGKSIINFLTLSVFRKMGGSITDLIPTTVSLVGLGGKQMQPMGTVDLLIKIEDENG</sequence>
<dbReference type="InParanoid" id="B9S4X0"/>
<accession>B9S4X0</accession>
<protein>
    <submittedName>
        <fullName evidence="1">Uncharacterized protein</fullName>
    </submittedName>
</protein>
<reference evidence="2" key="1">
    <citation type="journal article" date="2010" name="Nat. Biotechnol.">
        <title>Draft genome sequence of the oilseed species Ricinus communis.</title>
        <authorList>
            <person name="Chan A.P."/>
            <person name="Crabtree J."/>
            <person name="Zhao Q."/>
            <person name="Lorenzi H."/>
            <person name="Orvis J."/>
            <person name="Puiu D."/>
            <person name="Melake-Berhan A."/>
            <person name="Jones K.M."/>
            <person name="Redman J."/>
            <person name="Chen G."/>
            <person name="Cahoon E.B."/>
            <person name="Gedil M."/>
            <person name="Stanke M."/>
            <person name="Haas B.J."/>
            <person name="Wortman J.R."/>
            <person name="Fraser-Liggett C.M."/>
            <person name="Ravel J."/>
            <person name="Rabinowicz P.D."/>
        </authorList>
    </citation>
    <scope>NUCLEOTIDE SEQUENCE [LARGE SCALE GENOMIC DNA]</scope>
    <source>
        <strain evidence="2">cv. Hale</strain>
    </source>
</reference>
<dbReference type="Proteomes" id="UP000008311">
    <property type="component" value="Unassembled WGS sequence"/>
</dbReference>
<gene>
    <name evidence="1" type="ORF">RCOM_1391310</name>
</gene>
<evidence type="ECO:0000313" key="1">
    <source>
        <dbReference type="EMBL" id="EEF41323.1"/>
    </source>
</evidence>
<proteinExistence type="predicted"/>
<name>B9S4X0_RICCO</name>